<evidence type="ECO:0000313" key="1">
    <source>
        <dbReference type="EMBL" id="PIS20857.1"/>
    </source>
</evidence>
<proteinExistence type="predicted"/>
<reference evidence="2" key="1">
    <citation type="submission" date="2017-09" db="EMBL/GenBank/DDBJ databases">
        <title>Depth-based differentiation of microbial function through sediment-hosted aquifers and enrichment of novel symbionts in the deep terrestrial subsurface.</title>
        <authorList>
            <person name="Probst A.J."/>
            <person name="Ladd B."/>
            <person name="Jarett J.K."/>
            <person name="Geller-Mcgrath D.E."/>
            <person name="Sieber C.M.K."/>
            <person name="Emerson J.B."/>
            <person name="Anantharaman K."/>
            <person name="Thomas B.C."/>
            <person name="Malmstrom R."/>
            <person name="Stieglmeier M."/>
            <person name="Klingl A."/>
            <person name="Woyke T."/>
            <person name="Ryan C.M."/>
            <person name="Banfield J.F."/>
        </authorList>
    </citation>
    <scope>NUCLEOTIDE SEQUENCE [LARGE SCALE GENOMIC DNA]</scope>
</reference>
<organism evidence="1 2">
    <name type="scientific">candidate division WWE3 bacterium CG08_land_8_20_14_0_20_43_13</name>
    <dbReference type="NCBI Taxonomy" id="1975087"/>
    <lineage>
        <taxon>Bacteria</taxon>
        <taxon>Katanobacteria</taxon>
    </lineage>
</organism>
<accession>A0A2H0X7E7</accession>
<sequence>MSEKETLCQSSGKEEEGRLLSVVEYVSLIASQQSAREEKDRLLGEYVAEKTEKAKLASNEANGRYRSISAKIEETDALLVERGAVPYGDAMVMLELVETNKGTNALKVGAVYDKKRGFGGSNVVKGTVYASDLRNAPAGFREAVLVRYDIADNGALCPKTSESK</sequence>
<dbReference type="EMBL" id="PEYW01000024">
    <property type="protein sequence ID" value="PIS20857.1"/>
    <property type="molecule type" value="Genomic_DNA"/>
</dbReference>
<evidence type="ECO:0000313" key="2">
    <source>
        <dbReference type="Proteomes" id="UP000231414"/>
    </source>
</evidence>
<dbReference type="Proteomes" id="UP000231414">
    <property type="component" value="Unassembled WGS sequence"/>
</dbReference>
<name>A0A2H0X7E7_UNCKA</name>
<comment type="caution">
    <text evidence="1">The sequence shown here is derived from an EMBL/GenBank/DDBJ whole genome shotgun (WGS) entry which is preliminary data.</text>
</comment>
<protein>
    <submittedName>
        <fullName evidence="1">Uncharacterized protein</fullName>
    </submittedName>
</protein>
<gene>
    <name evidence="1" type="ORF">COT52_01595</name>
</gene>
<dbReference type="AlphaFoldDB" id="A0A2H0X7E7"/>